<proteinExistence type="inferred from homology"/>
<dbReference type="InterPro" id="IPR020846">
    <property type="entry name" value="MFS_dom"/>
</dbReference>
<keyword evidence="7 10" id="KW-0472">Membrane</keyword>
<keyword evidence="4" id="KW-1003">Cell membrane</keyword>
<keyword evidence="6 10" id="KW-1133">Transmembrane helix</keyword>
<evidence type="ECO:0000259" key="11">
    <source>
        <dbReference type="PROSITE" id="PS50850"/>
    </source>
</evidence>
<feature type="compositionally biased region" description="Polar residues" evidence="9">
    <location>
        <begin position="13"/>
        <end position="23"/>
    </location>
</feature>
<dbReference type="GO" id="GO:0022857">
    <property type="term" value="F:transmembrane transporter activity"/>
    <property type="evidence" value="ECO:0007669"/>
    <property type="project" value="InterPro"/>
</dbReference>
<evidence type="ECO:0000313" key="13">
    <source>
        <dbReference type="Proteomes" id="UP001148614"/>
    </source>
</evidence>
<feature type="transmembrane region" description="Helical" evidence="10">
    <location>
        <begin position="396"/>
        <end position="413"/>
    </location>
</feature>
<feature type="transmembrane region" description="Helical" evidence="10">
    <location>
        <begin position="84"/>
        <end position="110"/>
    </location>
</feature>
<evidence type="ECO:0000256" key="4">
    <source>
        <dbReference type="ARBA" id="ARBA00022475"/>
    </source>
</evidence>
<comment type="similarity">
    <text evidence="2">Belongs to the major facilitator superfamily. TCR/Tet family.</text>
</comment>
<keyword evidence="8" id="KW-0325">Glycoprotein</keyword>
<dbReference type="CDD" id="cd17502">
    <property type="entry name" value="MFS_Azr1_MDR_like"/>
    <property type="match status" value="1"/>
</dbReference>
<dbReference type="InterPro" id="IPR011701">
    <property type="entry name" value="MFS"/>
</dbReference>
<feature type="transmembrane region" description="Helical" evidence="10">
    <location>
        <begin position="557"/>
        <end position="577"/>
    </location>
</feature>
<feature type="domain" description="Major facilitator superfamily (MFS) profile" evidence="11">
    <location>
        <begin position="87"/>
        <end position="580"/>
    </location>
</feature>
<keyword evidence="5 10" id="KW-0812">Transmembrane</keyword>
<dbReference type="AlphaFoldDB" id="A0A9W8TNP6"/>
<feature type="transmembrane region" description="Helical" evidence="10">
    <location>
        <begin position="152"/>
        <end position="171"/>
    </location>
</feature>
<feature type="region of interest" description="Disordered" evidence="9">
    <location>
        <begin position="1"/>
        <end position="74"/>
    </location>
</feature>
<dbReference type="PROSITE" id="PS50850">
    <property type="entry name" value="MFS"/>
    <property type="match status" value="1"/>
</dbReference>
<dbReference type="EMBL" id="JANPWZ010000263">
    <property type="protein sequence ID" value="KAJ3578077.1"/>
    <property type="molecule type" value="Genomic_DNA"/>
</dbReference>
<name>A0A9W8TNP6_9PEZI</name>
<evidence type="ECO:0000256" key="5">
    <source>
        <dbReference type="ARBA" id="ARBA00022692"/>
    </source>
</evidence>
<feature type="transmembrane region" description="Helical" evidence="10">
    <location>
        <begin position="482"/>
        <end position="501"/>
    </location>
</feature>
<feature type="transmembrane region" description="Helical" evidence="10">
    <location>
        <begin position="177"/>
        <end position="198"/>
    </location>
</feature>
<feature type="transmembrane region" description="Helical" evidence="10">
    <location>
        <begin position="449"/>
        <end position="470"/>
    </location>
</feature>
<sequence>MPTPGASLEAMSQARTIASSSDSSVDRGLVSPITPSGAVAPEKGGSPDLSRYATPWSDEHPVGDGTRQVETSEDDTEYPSGVKFVLITVALCLSVFLMALDNSIIATAIPKITETFHSLSDVGWYGSAYLLTTAALQLLFGKFYSFLSVKRVYLVAIALFELGSLICGVAQNSVTLIIGRAIAGLGSAGIFTGTLLILAHSVPLAKRPIYSGFIGSTYGIASVAGPLLGGVFTDKATWRWCFYINLPIGAVTLVIIAFFLSDPVRKQVDSEKQRSETFIQRINRFDPIGTVLFMPGIISLLLALQWGGTTYAWSNGRIIALFVVFGILIIAFLYVQYLQQENATVPPRIFASRSVYSSSLFIFALGASFFSFVYYVPIWLQAVQGVSAVESGIRNLPMLLGVVVFSILAGGIVTGLGYYAPVMIIGSILAAIGSGLLTTWTPDTSKGAWIGYQIIYGAGAGLALQQPLIAVQASLDIKDVPVGTAVVIFAQTIGGTLFISVSQNIFTNSLVKELAVNVPTVDPAAVIAAGATNLQRAFPPELISGVVLSYNNALTTAFFVGVATAVLSAVASVLIEWKSVKGKNIEMVGG</sequence>
<feature type="transmembrane region" description="Helical" evidence="10">
    <location>
        <begin position="355"/>
        <end position="376"/>
    </location>
</feature>
<evidence type="ECO:0000256" key="9">
    <source>
        <dbReference type="SAM" id="MobiDB-lite"/>
    </source>
</evidence>
<feature type="transmembrane region" description="Helical" evidence="10">
    <location>
        <begin position="210"/>
        <end position="232"/>
    </location>
</feature>
<dbReference type="SUPFAM" id="SSF103473">
    <property type="entry name" value="MFS general substrate transporter"/>
    <property type="match status" value="1"/>
</dbReference>
<dbReference type="Proteomes" id="UP001148614">
    <property type="component" value="Unassembled WGS sequence"/>
</dbReference>
<gene>
    <name evidence="12" type="ORF">NPX13_g2487</name>
</gene>
<evidence type="ECO:0000256" key="8">
    <source>
        <dbReference type="ARBA" id="ARBA00023180"/>
    </source>
</evidence>
<keyword evidence="3" id="KW-0813">Transport</keyword>
<evidence type="ECO:0000256" key="7">
    <source>
        <dbReference type="ARBA" id="ARBA00023136"/>
    </source>
</evidence>
<organism evidence="12 13">
    <name type="scientific">Xylaria arbuscula</name>
    <dbReference type="NCBI Taxonomy" id="114810"/>
    <lineage>
        <taxon>Eukaryota</taxon>
        <taxon>Fungi</taxon>
        <taxon>Dikarya</taxon>
        <taxon>Ascomycota</taxon>
        <taxon>Pezizomycotina</taxon>
        <taxon>Sordariomycetes</taxon>
        <taxon>Xylariomycetidae</taxon>
        <taxon>Xylariales</taxon>
        <taxon>Xylariaceae</taxon>
        <taxon>Xylaria</taxon>
    </lineage>
</organism>
<evidence type="ECO:0000256" key="2">
    <source>
        <dbReference type="ARBA" id="ARBA00007520"/>
    </source>
</evidence>
<dbReference type="VEuPathDB" id="FungiDB:F4678DRAFT_462668"/>
<dbReference type="Gene3D" id="1.20.1250.20">
    <property type="entry name" value="MFS general substrate transporter like domains"/>
    <property type="match status" value="2"/>
</dbReference>
<dbReference type="FunFam" id="1.20.1720.10:FF:000012">
    <property type="entry name" value="MFS toxin efflux pump (AflT)"/>
    <property type="match status" value="1"/>
</dbReference>
<evidence type="ECO:0000256" key="10">
    <source>
        <dbReference type="SAM" id="Phobius"/>
    </source>
</evidence>
<dbReference type="FunFam" id="1.20.1250.20:FF:000489">
    <property type="entry name" value="MFS general substrate transporter"/>
    <property type="match status" value="1"/>
</dbReference>
<dbReference type="InterPro" id="IPR036259">
    <property type="entry name" value="MFS_trans_sf"/>
</dbReference>
<comment type="caution">
    <text evidence="12">The sequence shown here is derived from an EMBL/GenBank/DDBJ whole genome shotgun (WGS) entry which is preliminary data.</text>
</comment>
<dbReference type="Pfam" id="PF07690">
    <property type="entry name" value="MFS_1"/>
    <property type="match status" value="1"/>
</dbReference>
<feature type="transmembrane region" description="Helical" evidence="10">
    <location>
        <begin position="244"/>
        <end position="264"/>
    </location>
</feature>
<dbReference type="PANTHER" id="PTHR23501:SF199">
    <property type="entry name" value="MFS EFFLUX TRANSPORTER INPD-RELATED"/>
    <property type="match status" value="1"/>
</dbReference>
<keyword evidence="13" id="KW-1185">Reference proteome</keyword>
<feature type="transmembrane region" description="Helical" evidence="10">
    <location>
        <begin position="285"/>
        <end position="306"/>
    </location>
</feature>
<feature type="transmembrane region" description="Helical" evidence="10">
    <location>
        <begin position="418"/>
        <end position="437"/>
    </location>
</feature>
<protein>
    <recommendedName>
        <fullName evidence="11">Major facilitator superfamily (MFS) profile domain-containing protein</fullName>
    </recommendedName>
</protein>
<dbReference type="GO" id="GO:0005886">
    <property type="term" value="C:plasma membrane"/>
    <property type="evidence" value="ECO:0007669"/>
    <property type="project" value="UniProtKB-SubCell"/>
</dbReference>
<dbReference type="OrthoDB" id="10021397at2759"/>
<dbReference type="FunFam" id="1.20.1250.20:FF:000196">
    <property type="entry name" value="MFS toxin efflux pump (AflT)"/>
    <property type="match status" value="1"/>
</dbReference>
<evidence type="ECO:0000256" key="3">
    <source>
        <dbReference type="ARBA" id="ARBA00022448"/>
    </source>
</evidence>
<dbReference type="PANTHER" id="PTHR23501">
    <property type="entry name" value="MAJOR FACILITATOR SUPERFAMILY"/>
    <property type="match status" value="1"/>
</dbReference>
<evidence type="ECO:0000313" key="12">
    <source>
        <dbReference type="EMBL" id="KAJ3578077.1"/>
    </source>
</evidence>
<feature type="transmembrane region" description="Helical" evidence="10">
    <location>
        <begin position="122"/>
        <end position="140"/>
    </location>
</feature>
<accession>A0A9W8TNP6</accession>
<feature type="transmembrane region" description="Helical" evidence="10">
    <location>
        <begin position="318"/>
        <end position="335"/>
    </location>
</feature>
<evidence type="ECO:0000256" key="6">
    <source>
        <dbReference type="ARBA" id="ARBA00022989"/>
    </source>
</evidence>
<dbReference type="PRINTS" id="PR01036">
    <property type="entry name" value="TCRTETB"/>
</dbReference>
<evidence type="ECO:0000256" key="1">
    <source>
        <dbReference type="ARBA" id="ARBA00004651"/>
    </source>
</evidence>
<reference evidence="12" key="1">
    <citation type="submission" date="2022-07" db="EMBL/GenBank/DDBJ databases">
        <title>Genome Sequence of Xylaria arbuscula.</title>
        <authorList>
            <person name="Buettner E."/>
        </authorList>
    </citation>
    <scope>NUCLEOTIDE SEQUENCE</scope>
    <source>
        <strain evidence="12">VT107</strain>
    </source>
</reference>
<comment type="subcellular location">
    <subcellularLocation>
        <location evidence="1">Cell membrane</location>
        <topology evidence="1">Multi-pass membrane protein</topology>
    </subcellularLocation>
</comment>